<reference evidence="1 2" key="1">
    <citation type="submission" date="2016-07" db="EMBL/GenBank/DDBJ databases">
        <title>Draft genome of the white-rot fungus Obba rivulosa 3A-2.</title>
        <authorList>
            <consortium name="DOE Joint Genome Institute"/>
            <person name="Miettinen O."/>
            <person name="Riley R."/>
            <person name="Acob R."/>
            <person name="Barry K."/>
            <person name="Cullen D."/>
            <person name="De Vries R."/>
            <person name="Hainaut M."/>
            <person name="Hatakka A."/>
            <person name="Henrissat B."/>
            <person name="Hilden K."/>
            <person name="Kuo R."/>
            <person name="Labutti K."/>
            <person name="Lipzen A."/>
            <person name="Makela M.R."/>
            <person name="Sandor L."/>
            <person name="Spatafora J.W."/>
            <person name="Grigoriev I.V."/>
            <person name="Hibbett D.S."/>
        </authorList>
    </citation>
    <scope>NUCLEOTIDE SEQUENCE [LARGE SCALE GENOMIC DNA]</scope>
    <source>
        <strain evidence="1 2">3A-2</strain>
    </source>
</reference>
<accession>A0A8E2DH18</accession>
<gene>
    <name evidence="1" type="ORF">OBBRIDRAFT_798218</name>
</gene>
<dbReference type="Proteomes" id="UP000250043">
    <property type="component" value="Unassembled WGS sequence"/>
</dbReference>
<keyword evidence="2" id="KW-1185">Reference proteome</keyword>
<organism evidence="1 2">
    <name type="scientific">Obba rivulosa</name>
    <dbReference type="NCBI Taxonomy" id="1052685"/>
    <lineage>
        <taxon>Eukaryota</taxon>
        <taxon>Fungi</taxon>
        <taxon>Dikarya</taxon>
        <taxon>Basidiomycota</taxon>
        <taxon>Agaricomycotina</taxon>
        <taxon>Agaricomycetes</taxon>
        <taxon>Polyporales</taxon>
        <taxon>Gelatoporiaceae</taxon>
        <taxon>Obba</taxon>
    </lineage>
</organism>
<evidence type="ECO:0000313" key="2">
    <source>
        <dbReference type="Proteomes" id="UP000250043"/>
    </source>
</evidence>
<name>A0A8E2DH18_9APHY</name>
<dbReference type="EMBL" id="KV722586">
    <property type="protein sequence ID" value="OCH85404.1"/>
    <property type="molecule type" value="Genomic_DNA"/>
</dbReference>
<evidence type="ECO:0000313" key="1">
    <source>
        <dbReference type="EMBL" id="OCH85404.1"/>
    </source>
</evidence>
<proteinExistence type="predicted"/>
<evidence type="ECO:0008006" key="3">
    <source>
        <dbReference type="Google" id="ProtNLM"/>
    </source>
</evidence>
<dbReference type="AlphaFoldDB" id="A0A8E2DH18"/>
<protein>
    <recommendedName>
        <fullName evidence="3">F-box domain-containing protein</fullName>
    </recommendedName>
</protein>
<dbReference type="OrthoDB" id="2773799at2759"/>
<sequence>MITSPSLISLVLPHITCESAEDHRKLLCVVCARFHASLRSIKFGPGLWHLSGDVDMDDDRDLHAVDLVEPLLSLHDIKSVDLCFRNRFEHVAFTDDDAEIPASSWPKIEQLSCRCVHDILHPVPRFDGLLSSARHCPHLESLDLHRIALLRATDTPWPPAFKHSLRFLRVRYSRYYVNHHTDEETARPADLPAVFPPSRDCLSF</sequence>